<reference evidence="2" key="1">
    <citation type="submission" date="2021-01" db="EMBL/GenBank/DDBJ databases">
        <authorList>
            <person name="Corre E."/>
            <person name="Pelletier E."/>
            <person name="Niang G."/>
            <person name="Scheremetjew M."/>
            <person name="Finn R."/>
            <person name="Kale V."/>
            <person name="Holt S."/>
            <person name="Cochrane G."/>
            <person name="Meng A."/>
            <person name="Brown T."/>
            <person name="Cohen L."/>
        </authorList>
    </citation>
    <scope>NUCLEOTIDE SEQUENCE</scope>
    <source>
        <strain evidence="2">CCMP2078</strain>
    </source>
</reference>
<evidence type="ECO:0000313" key="2">
    <source>
        <dbReference type="EMBL" id="CAD8264976.1"/>
    </source>
</evidence>
<organism evidence="2">
    <name type="scientific">Pinguiococcus pyrenoidosus</name>
    <dbReference type="NCBI Taxonomy" id="172671"/>
    <lineage>
        <taxon>Eukaryota</taxon>
        <taxon>Sar</taxon>
        <taxon>Stramenopiles</taxon>
        <taxon>Ochrophyta</taxon>
        <taxon>Pinguiophyceae</taxon>
        <taxon>Pinguiochrysidales</taxon>
        <taxon>Pinguiochrysidaceae</taxon>
        <taxon>Pinguiococcus</taxon>
    </lineage>
</organism>
<protein>
    <submittedName>
        <fullName evidence="2">Uncharacterized protein</fullName>
    </submittedName>
</protein>
<name>A0A7R9UFP8_9STRA</name>
<proteinExistence type="predicted"/>
<feature type="compositionally biased region" description="Basic and acidic residues" evidence="1">
    <location>
        <begin position="60"/>
        <end position="72"/>
    </location>
</feature>
<feature type="region of interest" description="Disordered" evidence="1">
    <location>
        <begin position="37"/>
        <end position="73"/>
    </location>
</feature>
<evidence type="ECO:0000256" key="1">
    <source>
        <dbReference type="SAM" id="MobiDB-lite"/>
    </source>
</evidence>
<feature type="compositionally biased region" description="Polar residues" evidence="1">
    <location>
        <begin position="46"/>
        <end position="58"/>
    </location>
</feature>
<gene>
    <name evidence="2" type="ORF">PPYR1160_LOCUS14479</name>
</gene>
<sequence length="120" mass="12772">MAVLLALNREGLVVCPECFTVSLFDSQDEGACSACRAPEGAATGQHGPSASQEASSTYAKAEERASQVERPPESLVVTAMDAMPWRGVDFHHFLSATEGATGAELEYFLKVRGIDVEHDG</sequence>
<dbReference type="AlphaFoldDB" id="A0A7R9UFP8"/>
<accession>A0A7R9UFP8</accession>
<dbReference type="EMBL" id="HBEA01019032">
    <property type="protein sequence ID" value="CAD8264976.1"/>
    <property type="molecule type" value="Transcribed_RNA"/>
</dbReference>